<dbReference type="InterPro" id="IPR000462">
    <property type="entry name" value="CDP-OH_P_trans"/>
</dbReference>
<protein>
    <recommendedName>
        <fullName evidence="4">CDP-alcohol phosphatidyltransferase family protein</fullName>
    </recommendedName>
</protein>
<comment type="caution">
    <text evidence="2">The sequence shown here is derived from an EMBL/GenBank/DDBJ whole genome shotgun (WGS) entry which is preliminary data.</text>
</comment>
<sequence>MLDGRFRRGVDRCVRPFGAALVRTGVSPDVLTATGLLLAVPTAWAIGSGHLLLGLALLIFSAVPDLLDGALAKAAGRATVRGAFFDSVSDRVTDTLVLGGVAWYLQGRDGGHAFALPLAVLGASLLISYQRAKAESLGFDAKGGLMERAERVVVLCVGLAFPVLLLPVLWVMLALTLVTAGQRFVKVWRQASVDVPAPARRWAPTGSRPRRSWLEVAERRRVEV</sequence>
<feature type="non-terminal residue" evidence="2">
    <location>
        <position position="224"/>
    </location>
</feature>
<reference evidence="2 3" key="1">
    <citation type="submission" date="2019-11" db="EMBL/GenBank/DDBJ databases">
        <title>Acidiferrimicrobium australis gen. nov., sp. nov., an acidophilic and obligately heterotrophic, member of the Actinobacteria that catalyses dissimilatory oxido- reduction of iron isolated from metal-rich acidic water in Chile.</title>
        <authorList>
            <person name="Gonzalez D."/>
            <person name="Huber K."/>
            <person name="Hedrich S."/>
            <person name="Rojas-Villalobos C."/>
            <person name="Quatrini R."/>
            <person name="Dinamarca M.A."/>
            <person name="Schwarz A."/>
            <person name="Canales C."/>
            <person name="Nancucheo I."/>
        </authorList>
    </citation>
    <scope>NUCLEOTIDE SEQUENCE [LARGE SCALE GENOMIC DNA]</scope>
    <source>
        <strain evidence="2 3">USS-CCA1</strain>
    </source>
</reference>
<gene>
    <name evidence="2" type="ORF">GHK86_21320</name>
</gene>
<dbReference type="Proteomes" id="UP000437736">
    <property type="component" value="Unassembled WGS sequence"/>
</dbReference>
<dbReference type="Pfam" id="PF01066">
    <property type="entry name" value="CDP-OH_P_transf"/>
    <property type="match status" value="1"/>
</dbReference>
<organism evidence="2 3">
    <name type="scientific">Acidiferrimicrobium australe</name>
    <dbReference type="NCBI Taxonomy" id="2664430"/>
    <lineage>
        <taxon>Bacteria</taxon>
        <taxon>Bacillati</taxon>
        <taxon>Actinomycetota</taxon>
        <taxon>Acidimicrobiia</taxon>
        <taxon>Acidimicrobiales</taxon>
        <taxon>Acidimicrobiaceae</taxon>
        <taxon>Acidiferrimicrobium</taxon>
    </lineage>
</organism>
<dbReference type="Gene3D" id="1.20.120.1760">
    <property type="match status" value="1"/>
</dbReference>
<dbReference type="InterPro" id="IPR043130">
    <property type="entry name" value="CDP-OH_PTrfase_TM_dom"/>
</dbReference>
<evidence type="ECO:0000313" key="3">
    <source>
        <dbReference type="Proteomes" id="UP000437736"/>
    </source>
</evidence>
<keyword evidence="3" id="KW-1185">Reference proteome</keyword>
<feature type="transmembrane region" description="Helical" evidence="1">
    <location>
        <begin position="43"/>
        <end position="63"/>
    </location>
</feature>
<feature type="transmembrane region" description="Helical" evidence="1">
    <location>
        <begin position="113"/>
        <end position="132"/>
    </location>
</feature>
<keyword evidence="1" id="KW-0812">Transmembrane</keyword>
<dbReference type="EMBL" id="WJHE01001559">
    <property type="protein sequence ID" value="MST35259.1"/>
    <property type="molecule type" value="Genomic_DNA"/>
</dbReference>
<name>A0ABW9R0I5_9ACTN</name>
<evidence type="ECO:0000313" key="2">
    <source>
        <dbReference type="EMBL" id="MST35259.1"/>
    </source>
</evidence>
<evidence type="ECO:0008006" key="4">
    <source>
        <dbReference type="Google" id="ProtNLM"/>
    </source>
</evidence>
<evidence type="ECO:0000256" key="1">
    <source>
        <dbReference type="SAM" id="Phobius"/>
    </source>
</evidence>
<feature type="transmembrane region" description="Helical" evidence="1">
    <location>
        <begin position="152"/>
        <end position="180"/>
    </location>
</feature>
<keyword evidence="1" id="KW-0472">Membrane</keyword>
<keyword evidence="1" id="KW-1133">Transmembrane helix</keyword>
<proteinExistence type="predicted"/>
<accession>A0ABW9R0I5</accession>